<dbReference type="EMBL" id="LJCR01000869">
    <property type="protein sequence ID" value="KPV51547.1"/>
    <property type="molecule type" value="Genomic_DNA"/>
</dbReference>
<dbReference type="InterPro" id="IPR000253">
    <property type="entry name" value="FHA_dom"/>
</dbReference>
<dbReference type="InterPro" id="IPR032030">
    <property type="entry name" value="YscD_cytoplasmic_dom"/>
</dbReference>
<dbReference type="SUPFAM" id="SSF160246">
    <property type="entry name" value="EspE N-terminal domain-like"/>
    <property type="match status" value="1"/>
</dbReference>
<dbReference type="InterPro" id="IPR008984">
    <property type="entry name" value="SMAD_FHA_dom_sf"/>
</dbReference>
<dbReference type="CDD" id="cd00060">
    <property type="entry name" value="FHA"/>
    <property type="match status" value="1"/>
</dbReference>
<name>A0A0P9D890_9CHLR</name>
<accession>A0A0P9D890</accession>
<dbReference type="Gene3D" id="2.60.200.20">
    <property type="match status" value="1"/>
</dbReference>
<comment type="caution">
    <text evidence="2">The sequence shown here is derived from an EMBL/GenBank/DDBJ whole genome shotgun (WGS) entry which is preliminary data.</text>
</comment>
<dbReference type="AlphaFoldDB" id="A0A0P9D890"/>
<dbReference type="SUPFAM" id="SSF49879">
    <property type="entry name" value="SMAD/FHA domain"/>
    <property type="match status" value="1"/>
</dbReference>
<dbReference type="InterPro" id="IPR037257">
    <property type="entry name" value="T2SS_E_N_sf"/>
</dbReference>
<dbReference type="Proteomes" id="UP000050509">
    <property type="component" value="Unassembled WGS sequence"/>
</dbReference>
<reference evidence="2 3" key="1">
    <citation type="submission" date="2015-09" db="EMBL/GenBank/DDBJ databases">
        <title>Draft genome sequence of Kouleothrix aurantiaca JCM 19913.</title>
        <authorList>
            <person name="Hemp J."/>
        </authorList>
    </citation>
    <scope>NUCLEOTIDE SEQUENCE [LARGE SCALE GENOMIC DNA]</scope>
    <source>
        <strain evidence="2 3">COM-B</strain>
    </source>
</reference>
<dbReference type="PROSITE" id="PS50006">
    <property type="entry name" value="FHA_DOMAIN"/>
    <property type="match status" value="1"/>
</dbReference>
<evidence type="ECO:0000259" key="1">
    <source>
        <dbReference type="PROSITE" id="PS50006"/>
    </source>
</evidence>
<gene>
    <name evidence="2" type="ORF">SE17_20575</name>
</gene>
<keyword evidence="3" id="KW-1185">Reference proteome</keyword>
<evidence type="ECO:0000313" key="3">
    <source>
        <dbReference type="Proteomes" id="UP000050509"/>
    </source>
</evidence>
<protein>
    <recommendedName>
        <fullName evidence="1">FHA domain-containing protein</fullName>
    </recommendedName>
</protein>
<evidence type="ECO:0000313" key="2">
    <source>
        <dbReference type="EMBL" id="KPV51547.1"/>
    </source>
</evidence>
<dbReference type="Pfam" id="PF16697">
    <property type="entry name" value="Yop-YscD_cpl"/>
    <property type="match status" value="1"/>
</dbReference>
<proteinExistence type="predicted"/>
<organism evidence="2 3">
    <name type="scientific">Kouleothrix aurantiaca</name>
    <dbReference type="NCBI Taxonomy" id="186479"/>
    <lineage>
        <taxon>Bacteria</taxon>
        <taxon>Bacillati</taxon>
        <taxon>Chloroflexota</taxon>
        <taxon>Chloroflexia</taxon>
        <taxon>Chloroflexales</taxon>
        <taxon>Roseiflexineae</taxon>
        <taxon>Roseiflexaceae</taxon>
        <taxon>Kouleothrix</taxon>
    </lineage>
</organism>
<feature type="domain" description="FHA" evidence="1">
    <location>
        <begin position="20"/>
        <end position="76"/>
    </location>
</feature>
<sequence length="185" mass="20342">MAKALVLRAITGTHAGKRHTLTGRVSTVGSAASNDVVLHDRLVNPRHIEIRQVLERWFVVPMGQGSQGLALNGLPINGQSRLNPGDTLTLGSITYGIDFEEVQEQALGAPAANGVSVPRLGEYFIRRGILSREQVLAVAERQSRLQRDGSRLQFGQVAYEMGVITRSQLDMALSDQRSDFNDRFY</sequence>